<accession>A0A219YBU4</accession>
<reference evidence="1 2" key="1">
    <citation type="journal article" date="2017" name="Sci. Rep.">
        <title>Characterization and diversity of phages infecting Aeromonas salmonicida subsp. salmonicida.</title>
        <authorList>
            <person name="Vincent A.T."/>
            <person name="Paquet V.E."/>
            <person name="Bernatchez A."/>
            <person name="Tremblay D.M."/>
            <person name="Moineau S."/>
            <person name="Charette S.J."/>
        </authorList>
    </citation>
    <scope>NUCLEOTIDE SEQUENCE [LARGE SCALE GENOMIC DNA]</scope>
</reference>
<organism evidence="1 2">
    <name type="scientific">Aeromonas phage 65.2</name>
    <dbReference type="NCBI Taxonomy" id="1932896"/>
    <lineage>
        <taxon>Viruses</taxon>
        <taxon>Duplodnaviria</taxon>
        <taxon>Heunggongvirae</taxon>
        <taxon>Uroviricota</taxon>
        <taxon>Caudoviricetes</taxon>
        <taxon>Pantevenvirales</taxon>
        <taxon>Straboviridae</taxon>
        <taxon>Emmerichvirinae</taxon>
        <taxon>Ishigurovirus</taxon>
        <taxon>Ishigurovirus osborne</taxon>
    </lineage>
</organism>
<dbReference type="Pfam" id="PF24454">
    <property type="entry name" value="DUF7570"/>
    <property type="match status" value="1"/>
</dbReference>
<protein>
    <submittedName>
        <fullName evidence="1">Uncharacterized protein</fullName>
    </submittedName>
</protein>
<dbReference type="InterPro" id="IPR055992">
    <property type="entry name" value="DUF7570"/>
</dbReference>
<dbReference type="Proteomes" id="UP000225215">
    <property type="component" value="Segment"/>
</dbReference>
<evidence type="ECO:0000313" key="1">
    <source>
        <dbReference type="EMBL" id="APU01427.1"/>
    </source>
</evidence>
<proteinExistence type="predicted"/>
<sequence>MKLTRENYISIQNLCKKNILDSVDVRVENKREITPKFLDIIVDYMQRETAHIGSIHKNRLREIAVGYILEYHDASVFGVDNGIKG</sequence>
<dbReference type="EMBL" id="KY290955">
    <property type="protein sequence ID" value="APU01427.1"/>
    <property type="molecule type" value="Genomic_DNA"/>
</dbReference>
<evidence type="ECO:0000313" key="2">
    <source>
        <dbReference type="Proteomes" id="UP000225215"/>
    </source>
</evidence>
<name>A0A219YBU4_9CAUD</name>